<dbReference type="AlphaFoldDB" id="A0A9X2H9P5"/>
<dbReference type="InterPro" id="IPR013783">
    <property type="entry name" value="Ig-like_fold"/>
</dbReference>
<dbReference type="Gene3D" id="2.60.40.10">
    <property type="entry name" value="Immunoglobulins"/>
    <property type="match status" value="1"/>
</dbReference>
<dbReference type="RefSeq" id="WP_253964682.1">
    <property type="nucleotide sequence ID" value="NZ_JALHBS010000069.1"/>
</dbReference>
<evidence type="ECO:0000313" key="3">
    <source>
        <dbReference type="Proteomes" id="UP001155220"/>
    </source>
</evidence>
<name>A0A9X2H9P5_9HYPH</name>
<keyword evidence="3" id="KW-1185">Reference proteome</keyword>
<sequence>MPRSFCSNSVRPVASITVVVALVSSLHPIPAEAGGLFGDVMALPKAASAAVTGSVPAENGGVGTNSGTTASPGKIDISKDLPLKPLSNQLIELCSVTGNDCVSQVTDATGYYQFDDIESGTYRLQTLGSDGALLKNEITVPADTFKELRVLAR</sequence>
<keyword evidence="1" id="KW-0732">Signal</keyword>
<dbReference type="EMBL" id="JALHBS010000069">
    <property type="protein sequence ID" value="MCP3055848.1"/>
    <property type="molecule type" value="Genomic_DNA"/>
</dbReference>
<feature type="signal peptide" evidence="1">
    <location>
        <begin position="1"/>
        <end position="33"/>
    </location>
</feature>
<reference evidence="2" key="1">
    <citation type="submission" date="2022-03" db="EMBL/GenBank/DDBJ databases">
        <title>Aurantimonas Liuensis sp. Nov., isolated from the hadal seawater of the Mariana Trench.</title>
        <authorList>
            <person name="Liu R."/>
        </authorList>
    </citation>
    <scope>NUCLEOTIDE SEQUENCE</scope>
    <source>
        <strain evidence="2">LRZ36</strain>
    </source>
</reference>
<evidence type="ECO:0008006" key="4">
    <source>
        <dbReference type="Google" id="ProtNLM"/>
    </source>
</evidence>
<dbReference type="SUPFAM" id="SSF117074">
    <property type="entry name" value="Hypothetical protein PA1324"/>
    <property type="match status" value="1"/>
</dbReference>
<comment type="caution">
    <text evidence="2">The sequence shown here is derived from an EMBL/GenBank/DDBJ whole genome shotgun (WGS) entry which is preliminary data.</text>
</comment>
<proteinExistence type="predicted"/>
<organism evidence="2 3">
    <name type="scientific">Aurantimonas marianensis</name>
    <dbReference type="NCBI Taxonomy" id="2920428"/>
    <lineage>
        <taxon>Bacteria</taxon>
        <taxon>Pseudomonadati</taxon>
        <taxon>Pseudomonadota</taxon>
        <taxon>Alphaproteobacteria</taxon>
        <taxon>Hyphomicrobiales</taxon>
        <taxon>Aurantimonadaceae</taxon>
        <taxon>Aurantimonas</taxon>
    </lineage>
</organism>
<evidence type="ECO:0000313" key="2">
    <source>
        <dbReference type="EMBL" id="MCP3055848.1"/>
    </source>
</evidence>
<feature type="chain" id="PRO_5040807375" description="Carboxypeptidase regulatory-like domain-containing protein" evidence="1">
    <location>
        <begin position="34"/>
        <end position="153"/>
    </location>
</feature>
<dbReference type="Proteomes" id="UP001155220">
    <property type="component" value="Unassembled WGS sequence"/>
</dbReference>
<protein>
    <recommendedName>
        <fullName evidence="4">Carboxypeptidase regulatory-like domain-containing protein</fullName>
    </recommendedName>
</protein>
<gene>
    <name evidence="2" type="ORF">MJ956_11945</name>
</gene>
<accession>A0A9X2H9P5</accession>
<evidence type="ECO:0000256" key="1">
    <source>
        <dbReference type="SAM" id="SignalP"/>
    </source>
</evidence>